<sequence length="56" mass="6132">MIPAIVVLLNLFAAISQVLMVLQIAHPVLLFSFGALCVTSGIVLICRYWSLEKPAF</sequence>
<gene>
    <name evidence="2" type="ORF">FC07_GL002939</name>
</gene>
<keyword evidence="1" id="KW-0472">Membrane</keyword>
<dbReference type="AlphaFoldDB" id="A0A0R1GZ61"/>
<organism evidence="2 3">
    <name type="scientific">Loigolactobacillus bifermentans DSM 20003</name>
    <dbReference type="NCBI Taxonomy" id="1423726"/>
    <lineage>
        <taxon>Bacteria</taxon>
        <taxon>Bacillati</taxon>
        <taxon>Bacillota</taxon>
        <taxon>Bacilli</taxon>
        <taxon>Lactobacillales</taxon>
        <taxon>Lactobacillaceae</taxon>
        <taxon>Loigolactobacillus</taxon>
    </lineage>
</organism>
<keyword evidence="1" id="KW-1133">Transmembrane helix</keyword>
<name>A0A0R1GZ61_9LACO</name>
<dbReference type="Proteomes" id="UP000051461">
    <property type="component" value="Unassembled WGS sequence"/>
</dbReference>
<feature type="transmembrane region" description="Helical" evidence="1">
    <location>
        <begin position="30"/>
        <end position="50"/>
    </location>
</feature>
<evidence type="ECO:0000313" key="3">
    <source>
        <dbReference type="Proteomes" id="UP000051461"/>
    </source>
</evidence>
<comment type="caution">
    <text evidence="2">The sequence shown here is derived from an EMBL/GenBank/DDBJ whole genome shotgun (WGS) entry which is preliminary data.</text>
</comment>
<accession>A0A0R1GZ61</accession>
<keyword evidence="1" id="KW-0812">Transmembrane</keyword>
<evidence type="ECO:0000313" key="2">
    <source>
        <dbReference type="EMBL" id="KRK36708.1"/>
    </source>
</evidence>
<keyword evidence="3" id="KW-1185">Reference proteome</keyword>
<proteinExistence type="predicted"/>
<evidence type="ECO:0000256" key="1">
    <source>
        <dbReference type="SAM" id="Phobius"/>
    </source>
</evidence>
<dbReference type="PATRIC" id="fig|1423726.3.peg.3051"/>
<reference evidence="2 3" key="1">
    <citation type="journal article" date="2015" name="Genome Announc.">
        <title>Expanding the biotechnology potential of lactobacilli through comparative genomics of 213 strains and associated genera.</title>
        <authorList>
            <person name="Sun Z."/>
            <person name="Harris H.M."/>
            <person name="McCann A."/>
            <person name="Guo C."/>
            <person name="Argimon S."/>
            <person name="Zhang W."/>
            <person name="Yang X."/>
            <person name="Jeffery I.B."/>
            <person name="Cooney J.C."/>
            <person name="Kagawa T.F."/>
            <person name="Liu W."/>
            <person name="Song Y."/>
            <person name="Salvetti E."/>
            <person name="Wrobel A."/>
            <person name="Rasinkangas P."/>
            <person name="Parkhill J."/>
            <person name="Rea M.C."/>
            <person name="O'Sullivan O."/>
            <person name="Ritari J."/>
            <person name="Douillard F.P."/>
            <person name="Paul Ross R."/>
            <person name="Yang R."/>
            <person name="Briner A.E."/>
            <person name="Felis G.E."/>
            <person name="de Vos W.M."/>
            <person name="Barrangou R."/>
            <person name="Klaenhammer T.R."/>
            <person name="Caufield P.W."/>
            <person name="Cui Y."/>
            <person name="Zhang H."/>
            <person name="O'Toole P.W."/>
        </authorList>
    </citation>
    <scope>NUCLEOTIDE SEQUENCE [LARGE SCALE GENOMIC DNA]</scope>
    <source>
        <strain evidence="2 3">DSM 20003</strain>
    </source>
</reference>
<protein>
    <submittedName>
        <fullName evidence="2">Uncharacterized protein</fullName>
    </submittedName>
</protein>
<dbReference type="EMBL" id="AZDA01000058">
    <property type="protein sequence ID" value="KRK36708.1"/>
    <property type="molecule type" value="Genomic_DNA"/>
</dbReference>